<feature type="compositionally biased region" description="Basic and acidic residues" evidence="1">
    <location>
        <begin position="197"/>
        <end position="206"/>
    </location>
</feature>
<gene>
    <name evidence="2" type="ORF">AAFF_G00220690</name>
</gene>
<evidence type="ECO:0000313" key="3">
    <source>
        <dbReference type="Proteomes" id="UP001221898"/>
    </source>
</evidence>
<reference evidence="2" key="1">
    <citation type="journal article" date="2023" name="Science">
        <title>Genome structures resolve the early diversification of teleost fishes.</title>
        <authorList>
            <person name="Parey E."/>
            <person name="Louis A."/>
            <person name="Montfort J."/>
            <person name="Bouchez O."/>
            <person name="Roques C."/>
            <person name="Iampietro C."/>
            <person name="Lluch J."/>
            <person name="Castinel A."/>
            <person name="Donnadieu C."/>
            <person name="Desvignes T."/>
            <person name="Floi Bucao C."/>
            <person name="Jouanno E."/>
            <person name="Wen M."/>
            <person name="Mejri S."/>
            <person name="Dirks R."/>
            <person name="Jansen H."/>
            <person name="Henkel C."/>
            <person name="Chen W.J."/>
            <person name="Zahm M."/>
            <person name="Cabau C."/>
            <person name="Klopp C."/>
            <person name="Thompson A.W."/>
            <person name="Robinson-Rechavi M."/>
            <person name="Braasch I."/>
            <person name="Lecointre G."/>
            <person name="Bobe J."/>
            <person name="Postlethwait J.H."/>
            <person name="Berthelot C."/>
            <person name="Roest Crollius H."/>
            <person name="Guiguen Y."/>
        </authorList>
    </citation>
    <scope>NUCLEOTIDE SEQUENCE</scope>
    <source>
        <strain evidence="2">NC1722</strain>
    </source>
</reference>
<keyword evidence="3" id="KW-1185">Reference proteome</keyword>
<organism evidence="2 3">
    <name type="scientific">Aldrovandia affinis</name>
    <dbReference type="NCBI Taxonomy" id="143900"/>
    <lineage>
        <taxon>Eukaryota</taxon>
        <taxon>Metazoa</taxon>
        <taxon>Chordata</taxon>
        <taxon>Craniata</taxon>
        <taxon>Vertebrata</taxon>
        <taxon>Euteleostomi</taxon>
        <taxon>Actinopterygii</taxon>
        <taxon>Neopterygii</taxon>
        <taxon>Teleostei</taxon>
        <taxon>Notacanthiformes</taxon>
        <taxon>Halosauridae</taxon>
        <taxon>Aldrovandia</taxon>
    </lineage>
</organism>
<feature type="region of interest" description="Disordered" evidence="1">
    <location>
        <begin position="56"/>
        <end position="86"/>
    </location>
</feature>
<dbReference type="Proteomes" id="UP001221898">
    <property type="component" value="Unassembled WGS sequence"/>
</dbReference>
<sequence>MSTTRCLGPCSRTRTGRRATGLQWATVRVVADEHITRRSQAWGHLGRRDAVLSRGDWGKDPGAVQQGGTLHSSRPGVRRVGHELTGNPQWLPVDQLRRGGLEVFLGGRPESKHDPREFVKPVAVLQAGSEGGFHGPMKTLTQSVGLRVVGGGTVEFNPKPSATALHSSEVNCGPRSEERSDGVPNRTTHAPMNARARSADVVEERGLPPASGSSCPPW</sequence>
<evidence type="ECO:0000256" key="1">
    <source>
        <dbReference type="SAM" id="MobiDB-lite"/>
    </source>
</evidence>
<comment type="caution">
    <text evidence="2">The sequence shown here is derived from an EMBL/GenBank/DDBJ whole genome shotgun (WGS) entry which is preliminary data.</text>
</comment>
<dbReference type="EMBL" id="JAINUG010000293">
    <property type="protein sequence ID" value="KAJ8383473.1"/>
    <property type="molecule type" value="Genomic_DNA"/>
</dbReference>
<proteinExistence type="predicted"/>
<evidence type="ECO:0000313" key="2">
    <source>
        <dbReference type="EMBL" id="KAJ8383473.1"/>
    </source>
</evidence>
<dbReference type="AlphaFoldDB" id="A0AAD7W4T8"/>
<name>A0AAD7W4T8_9TELE</name>
<protein>
    <submittedName>
        <fullName evidence="2">Uncharacterized protein</fullName>
    </submittedName>
</protein>
<feature type="region of interest" description="Disordered" evidence="1">
    <location>
        <begin position="164"/>
        <end position="218"/>
    </location>
</feature>
<accession>A0AAD7W4T8</accession>